<feature type="transmembrane region" description="Helical" evidence="6">
    <location>
        <begin position="300"/>
        <end position="323"/>
    </location>
</feature>
<feature type="region of interest" description="Disordered" evidence="5">
    <location>
        <begin position="473"/>
        <end position="492"/>
    </location>
</feature>
<protein>
    <submittedName>
        <fullName evidence="10">Corticotropin-releasing factor receptor 2 isoform X4</fullName>
    </submittedName>
</protein>
<keyword evidence="3 6" id="KW-1133">Transmembrane helix</keyword>
<dbReference type="PRINTS" id="PR00249">
    <property type="entry name" value="GPCRSECRETIN"/>
</dbReference>
<dbReference type="InterPro" id="IPR017981">
    <property type="entry name" value="GPCR_2-like_7TM"/>
</dbReference>
<evidence type="ECO:0000313" key="10">
    <source>
        <dbReference type="RefSeq" id="XP_065664988.1"/>
    </source>
</evidence>
<dbReference type="PANTHER" id="PTHR45620">
    <property type="entry name" value="PDF RECEPTOR-LIKE PROTEIN-RELATED"/>
    <property type="match status" value="1"/>
</dbReference>
<dbReference type="InterPro" id="IPR000832">
    <property type="entry name" value="GPCR_2_secretin-like"/>
</dbReference>
<keyword evidence="10" id="KW-0675">Receptor</keyword>
<feature type="chain" id="PRO_5046614442" evidence="7">
    <location>
        <begin position="20"/>
        <end position="492"/>
    </location>
</feature>
<evidence type="ECO:0000256" key="7">
    <source>
        <dbReference type="SAM" id="SignalP"/>
    </source>
</evidence>
<accession>A0ABM4CSV2</accession>
<feature type="domain" description="G-protein coupled receptors family 2 profile 2" evidence="8">
    <location>
        <begin position="146"/>
        <end position="395"/>
    </location>
</feature>
<name>A0ABM4CSV2_HYDVU</name>
<gene>
    <name evidence="10" type="primary">LOC105846969</name>
</gene>
<dbReference type="InterPro" id="IPR050332">
    <property type="entry name" value="GPCR_2"/>
</dbReference>
<feature type="transmembrane region" description="Helical" evidence="6">
    <location>
        <begin position="344"/>
        <end position="362"/>
    </location>
</feature>
<dbReference type="GeneID" id="105846969"/>
<evidence type="ECO:0000256" key="1">
    <source>
        <dbReference type="ARBA" id="ARBA00004141"/>
    </source>
</evidence>
<reference evidence="10" key="1">
    <citation type="submission" date="2025-08" db="UniProtKB">
        <authorList>
            <consortium name="RefSeq"/>
        </authorList>
    </citation>
    <scope>IDENTIFICATION</scope>
</reference>
<evidence type="ECO:0000256" key="2">
    <source>
        <dbReference type="ARBA" id="ARBA00022692"/>
    </source>
</evidence>
<feature type="transmembrane region" description="Helical" evidence="6">
    <location>
        <begin position="374"/>
        <end position="394"/>
    </location>
</feature>
<evidence type="ECO:0000256" key="6">
    <source>
        <dbReference type="SAM" id="Phobius"/>
    </source>
</evidence>
<evidence type="ECO:0000256" key="3">
    <source>
        <dbReference type="ARBA" id="ARBA00022989"/>
    </source>
</evidence>
<dbReference type="RefSeq" id="XP_065664988.1">
    <property type="nucleotide sequence ID" value="XM_065808916.1"/>
</dbReference>
<evidence type="ECO:0000259" key="8">
    <source>
        <dbReference type="PROSITE" id="PS50261"/>
    </source>
</evidence>
<evidence type="ECO:0000256" key="4">
    <source>
        <dbReference type="ARBA" id="ARBA00023136"/>
    </source>
</evidence>
<dbReference type="Gene3D" id="1.20.1070.10">
    <property type="entry name" value="Rhodopsin 7-helix transmembrane proteins"/>
    <property type="match status" value="1"/>
</dbReference>
<feature type="transmembrane region" description="Helical" evidence="6">
    <location>
        <begin position="151"/>
        <end position="172"/>
    </location>
</feature>
<keyword evidence="4 6" id="KW-0472">Membrane</keyword>
<dbReference type="PROSITE" id="PS50261">
    <property type="entry name" value="G_PROTEIN_RECEP_F2_4"/>
    <property type="match status" value="1"/>
</dbReference>
<feature type="transmembrane region" description="Helical" evidence="6">
    <location>
        <begin position="257"/>
        <end position="280"/>
    </location>
</feature>
<feature type="signal peptide" evidence="7">
    <location>
        <begin position="1"/>
        <end position="19"/>
    </location>
</feature>
<dbReference type="Proteomes" id="UP001652625">
    <property type="component" value="Chromosome 11"/>
</dbReference>
<dbReference type="Pfam" id="PF00002">
    <property type="entry name" value="7tm_2"/>
    <property type="match status" value="1"/>
</dbReference>
<evidence type="ECO:0000313" key="9">
    <source>
        <dbReference type="Proteomes" id="UP001652625"/>
    </source>
</evidence>
<proteinExistence type="predicted"/>
<evidence type="ECO:0000256" key="5">
    <source>
        <dbReference type="SAM" id="MobiDB-lite"/>
    </source>
</evidence>
<keyword evidence="7" id="KW-0732">Signal</keyword>
<dbReference type="PANTHER" id="PTHR45620:SF42">
    <property type="entry name" value="G-PROTEIN COUPLED RECEPTOR SEB-2"/>
    <property type="match status" value="1"/>
</dbReference>
<sequence length="492" mass="56649">MFIILQFCIIALVTIKLDALTTNQSFLLAAYYIKKCISPEIVAYDKLSKPLGNCPSTIGAYLDCLNNTKNYTTNYHPCPYIYFESGVIPVFCNNGSWGKVDYFSYCVPITDEEQIRRKYELYYKLGIISQWQYQYKLDADSNIPIIKQLSYYLYIIDAVVCFFGFIVLLLLIPLKNCRVMLHRNLIFSIMMRDISRLIHLHLDIHPIDYHTFIFKGCSYAFLVLQYFNLVEIFWMFNEGFFQFRQFFFVFITKSYMWVYFVVGWLVPAVITFGIYLPLMLKYSILKKFTLCWSGLNDLRIYYAIIVPIFIIVAANILMLWYLMWIIVSKLKSGTGSEFEKSRRAARSFLLLAFLLGGGFIFVNTGPNNCIPFQYIQVILIAPQGIFVCVLQVFISKEVRSSARLKINRLKLKASIGRSTSKSTKGTTSTSIKKRISSGLFVRKTSNSKINGPQPMVNTSSNVVDNVNLQTCHSKNDLPTPGAQNEAFVNELQ</sequence>
<comment type="subcellular location">
    <subcellularLocation>
        <location evidence="1">Membrane</location>
        <topology evidence="1">Multi-pass membrane protein</topology>
    </subcellularLocation>
</comment>
<keyword evidence="9" id="KW-1185">Reference proteome</keyword>
<organism evidence="9 10">
    <name type="scientific">Hydra vulgaris</name>
    <name type="common">Hydra</name>
    <name type="synonym">Hydra attenuata</name>
    <dbReference type="NCBI Taxonomy" id="6087"/>
    <lineage>
        <taxon>Eukaryota</taxon>
        <taxon>Metazoa</taxon>
        <taxon>Cnidaria</taxon>
        <taxon>Hydrozoa</taxon>
        <taxon>Hydroidolina</taxon>
        <taxon>Anthoathecata</taxon>
        <taxon>Aplanulata</taxon>
        <taxon>Hydridae</taxon>
        <taxon>Hydra</taxon>
    </lineage>
</organism>
<keyword evidence="2 6" id="KW-0812">Transmembrane</keyword>